<dbReference type="Proteomes" id="UP000215086">
    <property type="component" value="Chromosome"/>
</dbReference>
<protein>
    <submittedName>
        <fullName evidence="1">Uncharacterized protein</fullName>
    </submittedName>
</protein>
<organism evidence="1 2">
    <name type="scientific">Thermogutta terrifontis</name>
    <dbReference type="NCBI Taxonomy" id="1331910"/>
    <lineage>
        <taxon>Bacteria</taxon>
        <taxon>Pseudomonadati</taxon>
        <taxon>Planctomycetota</taxon>
        <taxon>Planctomycetia</taxon>
        <taxon>Pirellulales</taxon>
        <taxon>Thermoguttaceae</taxon>
        <taxon>Thermogutta</taxon>
    </lineage>
</organism>
<sequence length="74" mass="8452">MFDKGLFQGPFLRFRTVIKLKFHPPSYATAGYISKKGNRHLVVYLDDRTLTGHHTTIVPFLREGTEPHGGRVRA</sequence>
<evidence type="ECO:0000313" key="2">
    <source>
        <dbReference type="Proteomes" id="UP000215086"/>
    </source>
</evidence>
<reference evidence="1 2" key="1">
    <citation type="journal article" name="Front. Microbiol.">
        <title>Sugar Metabolism of the First Thermophilic Planctomycete Thermogutta terrifontis: Comparative Genomic and Transcriptomic Approaches.</title>
        <authorList>
            <person name="Elcheninov A.G."/>
            <person name="Menzel P."/>
            <person name="Gudbergsdottir S.R."/>
            <person name="Slesarev A.I."/>
            <person name="Kadnikov V.V."/>
            <person name="Krogh A."/>
            <person name="Bonch-Osmolovskaya E.A."/>
            <person name="Peng X."/>
            <person name="Kublanov I.V."/>
        </authorList>
    </citation>
    <scope>NUCLEOTIDE SEQUENCE [LARGE SCALE GENOMIC DNA]</scope>
    <source>
        <strain evidence="1 2">R1</strain>
    </source>
</reference>
<evidence type="ECO:0000313" key="1">
    <source>
        <dbReference type="EMBL" id="ASV72780.1"/>
    </source>
</evidence>
<dbReference type="KEGG" id="ttf:THTE_0178"/>
<keyword evidence="2" id="KW-1185">Reference proteome</keyword>
<dbReference type="EMBL" id="CP018477">
    <property type="protein sequence ID" value="ASV72780.1"/>
    <property type="molecule type" value="Genomic_DNA"/>
</dbReference>
<accession>A0A286RA02</accession>
<gene>
    <name evidence="1" type="ORF">THTE_0178</name>
</gene>
<proteinExistence type="predicted"/>
<dbReference type="AlphaFoldDB" id="A0A286RA02"/>
<name>A0A286RA02_9BACT</name>